<dbReference type="PANTHER" id="PTHR11024">
    <property type="entry name" value="NUCLEAR PORE COMPLEX PROTEIN SEC13 / SEH1 FAMILY MEMBER"/>
    <property type="match status" value="1"/>
</dbReference>
<evidence type="ECO:0000256" key="5">
    <source>
        <dbReference type="ARBA" id="ARBA00022737"/>
    </source>
</evidence>
<keyword evidence="8" id="KW-0811">Translocation</keyword>
<evidence type="ECO:0000256" key="6">
    <source>
        <dbReference type="ARBA" id="ARBA00022816"/>
    </source>
</evidence>
<dbReference type="GO" id="GO:0031080">
    <property type="term" value="C:nuclear pore outer ring"/>
    <property type="evidence" value="ECO:0007669"/>
    <property type="project" value="TreeGrafter"/>
</dbReference>
<dbReference type="GO" id="GO:0005198">
    <property type="term" value="F:structural molecule activity"/>
    <property type="evidence" value="ECO:0007669"/>
    <property type="project" value="InterPro"/>
</dbReference>
<reference evidence="13" key="1">
    <citation type="submission" date="2017-03" db="EMBL/GenBank/DDBJ databases">
        <authorList>
            <person name="Sharma R."/>
            <person name="Thines M."/>
        </authorList>
    </citation>
    <scope>NUCLEOTIDE SEQUENCE [LARGE SCALE GENOMIC DNA]</scope>
</reference>
<dbReference type="InterPro" id="IPR037363">
    <property type="entry name" value="Sec13/Seh1_fam"/>
</dbReference>
<keyword evidence="7" id="KW-0653">Protein transport</keyword>
<keyword evidence="3" id="KW-0813">Transport</keyword>
<dbReference type="GO" id="GO:0015031">
    <property type="term" value="P:protein transport"/>
    <property type="evidence" value="ECO:0007669"/>
    <property type="project" value="UniProtKB-KW"/>
</dbReference>
<dbReference type="Gene3D" id="2.130.10.10">
    <property type="entry name" value="YVTN repeat-like/Quinoprotein amine dehydrogenase"/>
    <property type="match status" value="1"/>
</dbReference>
<dbReference type="GO" id="GO:1904263">
    <property type="term" value="P:positive regulation of TORC1 signaling"/>
    <property type="evidence" value="ECO:0007669"/>
    <property type="project" value="TreeGrafter"/>
</dbReference>
<accession>A0A1W5DD53</accession>
<organism evidence="12 13">
    <name type="scientific">Lasallia pustulata</name>
    <dbReference type="NCBI Taxonomy" id="136370"/>
    <lineage>
        <taxon>Eukaryota</taxon>
        <taxon>Fungi</taxon>
        <taxon>Dikarya</taxon>
        <taxon>Ascomycota</taxon>
        <taxon>Pezizomycotina</taxon>
        <taxon>Lecanoromycetes</taxon>
        <taxon>OSLEUM clade</taxon>
        <taxon>Umbilicariomycetidae</taxon>
        <taxon>Umbilicariales</taxon>
        <taxon>Umbilicariaceae</taxon>
        <taxon>Lasallia</taxon>
    </lineage>
</organism>
<keyword evidence="10" id="KW-0539">Nucleus</keyword>
<name>A0A1W5DD53_9LECA</name>
<dbReference type="GO" id="GO:0034198">
    <property type="term" value="P:cellular response to amino acid starvation"/>
    <property type="evidence" value="ECO:0007669"/>
    <property type="project" value="TreeGrafter"/>
</dbReference>
<evidence type="ECO:0000313" key="12">
    <source>
        <dbReference type="EMBL" id="SLM40789.1"/>
    </source>
</evidence>
<evidence type="ECO:0000256" key="8">
    <source>
        <dbReference type="ARBA" id="ARBA00023010"/>
    </source>
</evidence>
<dbReference type="Pfam" id="PF00400">
    <property type="entry name" value="WD40"/>
    <property type="match status" value="3"/>
</dbReference>
<dbReference type="InterPro" id="IPR036322">
    <property type="entry name" value="WD40_repeat_dom_sf"/>
</dbReference>
<dbReference type="GO" id="GO:0035859">
    <property type="term" value="C:Seh1-associated complex"/>
    <property type="evidence" value="ECO:0007669"/>
    <property type="project" value="TreeGrafter"/>
</dbReference>
<evidence type="ECO:0000256" key="2">
    <source>
        <dbReference type="ARBA" id="ARBA00010102"/>
    </source>
</evidence>
<protein>
    <submittedName>
        <fullName evidence="12">WD40/YVTN repeat-like-containing domain</fullName>
    </submittedName>
</protein>
<dbReference type="PANTHER" id="PTHR11024:SF3">
    <property type="entry name" value="NUCLEOPORIN SEH1"/>
    <property type="match status" value="1"/>
</dbReference>
<dbReference type="InterPro" id="IPR015943">
    <property type="entry name" value="WD40/YVTN_repeat-like_dom_sf"/>
</dbReference>
<dbReference type="GO" id="GO:0051028">
    <property type="term" value="P:mRNA transport"/>
    <property type="evidence" value="ECO:0007669"/>
    <property type="project" value="UniProtKB-KW"/>
</dbReference>
<evidence type="ECO:0000256" key="10">
    <source>
        <dbReference type="ARBA" id="ARBA00023242"/>
    </source>
</evidence>
<proteinExistence type="inferred from homology"/>
<evidence type="ECO:0000256" key="1">
    <source>
        <dbReference type="ARBA" id="ARBA00004567"/>
    </source>
</evidence>
<keyword evidence="5" id="KW-0677">Repeat</keyword>
<keyword evidence="6" id="KW-0509">mRNA transport</keyword>
<comment type="subcellular location">
    <subcellularLocation>
        <location evidence="1">Nucleus</location>
        <location evidence="1">Nuclear pore complex</location>
    </subcellularLocation>
</comment>
<feature type="repeat" description="WD" evidence="11">
    <location>
        <begin position="445"/>
        <end position="467"/>
    </location>
</feature>
<dbReference type="Proteomes" id="UP000192927">
    <property type="component" value="Unassembled WGS sequence"/>
</dbReference>
<dbReference type="InterPro" id="IPR001680">
    <property type="entry name" value="WD40_rpt"/>
</dbReference>
<comment type="similarity">
    <text evidence="2">Belongs to the WD repeat SEC13 family.</text>
</comment>
<dbReference type="EMBL" id="FWEW01003741">
    <property type="protein sequence ID" value="SLM40789.1"/>
    <property type="molecule type" value="Genomic_DNA"/>
</dbReference>
<evidence type="ECO:0000256" key="9">
    <source>
        <dbReference type="ARBA" id="ARBA00023132"/>
    </source>
</evidence>
<evidence type="ECO:0000256" key="3">
    <source>
        <dbReference type="ARBA" id="ARBA00022448"/>
    </source>
</evidence>
<dbReference type="AlphaFoldDB" id="A0A1W5DD53"/>
<keyword evidence="13" id="KW-1185">Reference proteome</keyword>
<dbReference type="SMART" id="SM00320">
    <property type="entry name" value="WD40"/>
    <property type="match status" value="4"/>
</dbReference>
<evidence type="ECO:0000256" key="4">
    <source>
        <dbReference type="ARBA" id="ARBA00022574"/>
    </source>
</evidence>
<evidence type="ECO:0000256" key="11">
    <source>
        <dbReference type="PROSITE-ProRule" id="PRU00221"/>
    </source>
</evidence>
<keyword evidence="9" id="KW-0906">Nuclear pore complex</keyword>
<sequence length="486" mass="52339">MGQVYSVPSSNGSAAYSELSRIHRRNRNAQQTAESAIGTDGGLSRPSVPVYAADGALTGGRRQPALPFAQLQTPKNARPPSKLTHEKIMSTINGSMDAPAKPFNTPKHGFTIFKSDNFDLVLAVDYNARGTRLVTASADHKIRVYDLNEEGSLCHIDGWTAHDASISAIKWNGGNTGQVIGSVAEDMKFKLWQEDLTQAPNSGRRFRCIYSQSPRTRQPYVSLDFKNISNETYIVLATRDGIISLLEPAEPDNLATCKEVEQFYACDQLPGRGEETNFKLSFDPNAEPCFNAVVAGLSQKALSLAVASINVVRVYRAEKAGNGDYHFQQVTMLVGHQGLVRDVAWAPGSVRGVDWIATSCTDGYVRVFEVSTPHNHSFSSLSVAIAATQGGVNQTPAPRNAVSGIGAAVAGQARAAGQAHAAHAGRVTHQARMIAELPHDNAWNLKWIPNTSMLLSVGDDGQVRMWNTGIHGAWVEYAALGSVGKG</sequence>
<evidence type="ECO:0000313" key="13">
    <source>
        <dbReference type="Proteomes" id="UP000192927"/>
    </source>
</evidence>
<evidence type="ECO:0000256" key="7">
    <source>
        <dbReference type="ARBA" id="ARBA00022927"/>
    </source>
</evidence>
<dbReference type="SUPFAM" id="SSF50978">
    <property type="entry name" value="WD40 repeat-like"/>
    <property type="match status" value="1"/>
</dbReference>
<keyword evidence="4 11" id="KW-0853">WD repeat</keyword>
<dbReference type="PROSITE" id="PS50082">
    <property type="entry name" value="WD_REPEATS_2"/>
    <property type="match status" value="1"/>
</dbReference>